<evidence type="ECO:0000313" key="4">
    <source>
        <dbReference type="Proteomes" id="UP000507470"/>
    </source>
</evidence>
<dbReference type="CDD" id="cd18809">
    <property type="entry name" value="SF1_C_RecD"/>
    <property type="match status" value="1"/>
</dbReference>
<dbReference type="GO" id="GO:0006281">
    <property type="term" value="P:DNA repair"/>
    <property type="evidence" value="ECO:0007669"/>
    <property type="project" value="UniProtKB-KW"/>
</dbReference>
<dbReference type="InterPro" id="IPR051055">
    <property type="entry name" value="PIF1_helicase"/>
</dbReference>
<comment type="cofactor">
    <cofactor evidence="1">
        <name>Mg(2+)</name>
        <dbReference type="ChEBI" id="CHEBI:18420"/>
    </cofactor>
</comment>
<sequence>MLDEDQKIAFDLSNGHNLIISGQAGTGKSFLLKYIVKDQREKQRNVTIVCSTGIASTLYEDLGAKTLHKWAGIEDGRHLNEEIVHLVQSDERFMSVKHDIKTTDLLIIDEISMVSAKTFNKVELSTVTLKPVVFTTYDPADKVFLAKTTQIPLKLAYAITVHKAQGMSLKRVVVNCEYCFQPGQIGMAVAKAAIDSVFNEYVGSQLENDMKSLKMKILENFCIFDEWYQLQLSVTEDIGLISLPEAEKNYTAKQQHDCFIKFHKHLNSEEYVKSVQSTISRYSKDEGTSAIYYQFMTAVLFYLERRFFEDLPSHLNLQKPESIKNIPTSDELSSPARGKIRYISGYVLAKLKHNLSIKIRNSLFAVGSESKISKLQDQMNILSSLCSSYDVLMNSSIDPESLEETKRKQNERESLTNITDVTFEFFSKLETLCRQKNISHKSC</sequence>
<dbReference type="SUPFAM" id="SSF52540">
    <property type="entry name" value="P-loop containing nucleoside triphosphate hydrolases"/>
    <property type="match status" value="2"/>
</dbReference>
<dbReference type="PANTHER" id="PTHR47642">
    <property type="entry name" value="ATP-DEPENDENT DNA HELICASE"/>
    <property type="match status" value="1"/>
</dbReference>
<keyword evidence="1" id="KW-0067">ATP-binding</keyword>
<dbReference type="GO" id="GO:0016787">
    <property type="term" value="F:hydrolase activity"/>
    <property type="evidence" value="ECO:0007669"/>
    <property type="project" value="UniProtKB-KW"/>
</dbReference>
<accession>A0A6J8F3N1</accession>
<evidence type="ECO:0000259" key="2">
    <source>
        <dbReference type="SMART" id="SM00382"/>
    </source>
</evidence>
<dbReference type="GO" id="GO:0043139">
    <property type="term" value="F:5'-3' DNA helicase activity"/>
    <property type="evidence" value="ECO:0007669"/>
    <property type="project" value="UniProtKB-EC"/>
</dbReference>
<keyword evidence="1" id="KW-0233">DNA recombination</keyword>
<dbReference type="InterPro" id="IPR003593">
    <property type="entry name" value="AAA+_ATPase"/>
</dbReference>
<dbReference type="Pfam" id="PF05970">
    <property type="entry name" value="PIF1"/>
    <property type="match status" value="1"/>
</dbReference>
<protein>
    <recommendedName>
        <fullName evidence="1">ATP-dependent DNA helicase</fullName>
        <ecNumber evidence="1">5.6.2.3</ecNumber>
    </recommendedName>
</protein>
<gene>
    <name evidence="3" type="ORF">MCOR_58417</name>
</gene>
<comment type="similarity">
    <text evidence="1">Belongs to the helicase family.</text>
</comment>
<evidence type="ECO:0000313" key="3">
    <source>
        <dbReference type="EMBL" id="CAC5426732.1"/>
    </source>
</evidence>
<dbReference type="AlphaFoldDB" id="A0A6J8F3N1"/>
<keyword evidence="1" id="KW-0547">Nucleotide-binding</keyword>
<dbReference type="EC" id="5.6.2.3" evidence="1"/>
<proteinExistence type="inferred from homology"/>
<keyword evidence="1" id="KW-0347">Helicase</keyword>
<feature type="domain" description="AAA+ ATPase" evidence="2">
    <location>
        <begin position="14"/>
        <end position="155"/>
    </location>
</feature>
<dbReference type="GO" id="GO:0000723">
    <property type="term" value="P:telomere maintenance"/>
    <property type="evidence" value="ECO:0007669"/>
    <property type="project" value="InterPro"/>
</dbReference>
<organism evidence="3 4">
    <name type="scientific">Mytilus coruscus</name>
    <name type="common">Sea mussel</name>
    <dbReference type="NCBI Taxonomy" id="42192"/>
    <lineage>
        <taxon>Eukaryota</taxon>
        <taxon>Metazoa</taxon>
        <taxon>Spiralia</taxon>
        <taxon>Lophotrochozoa</taxon>
        <taxon>Mollusca</taxon>
        <taxon>Bivalvia</taxon>
        <taxon>Autobranchia</taxon>
        <taxon>Pteriomorphia</taxon>
        <taxon>Mytilida</taxon>
        <taxon>Mytiloidea</taxon>
        <taxon>Mytilidae</taxon>
        <taxon>Mytilinae</taxon>
        <taxon>Mytilus</taxon>
    </lineage>
</organism>
<keyword evidence="1 3" id="KW-0378">Hydrolase</keyword>
<keyword evidence="1" id="KW-0227">DNA damage</keyword>
<dbReference type="GO" id="GO:0006310">
    <property type="term" value="P:DNA recombination"/>
    <property type="evidence" value="ECO:0007669"/>
    <property type="project" value="UniProtKB-KW"/>
</dbReference>
<dbReference type="InterPro" id="IPR027417">
    <property type="entry name" value="P-loop_NTPase"/>
</dbReference>
<reference evidence="3 4" key="1">
    <citation type="submission" date="2020-06" db="EMBL/GenBank/DDBJ databases">
        <authorList>
            <person name="Li R."/>
            <person name="Bekaert M."/>
        </authorList>
    </citation>
    <scope>NUCLEOTIDE SEQUENCE [LARGE SCALE GENOMIC DNA]</scope>
    <source>
        <strain evidence="4">wild</strain>
    </source>
</reference>
<dbReference type="GO" id="GO:0005524">
    <property type="term" value="F:ATP binding"/>
    <property type="evidence" value="ECO:0007669"/>
    <property type="project" value="UniProtKB-KW"/>
</dbReference>
<dbReference type="InterPro" id="IPR010285">
    <property type="entry name" value="DNA_helicase_pif1-like_DEAD"/>
</dbReference>
<evidence type="ECO:0000256" key="1">
    <source>
        <dbReference type="RuleBase" id="RU363044"/>
    </source>
</evidence>
<dbReference type="OrthoDB" id="6160603at2759"/>
<keyword evidence="4" id="KW-1185">Reference proteome</keyword>
<comment type="catalytic activity">
    <reaction evidence="1">
        <text>ATP + H2O = ADP + phosphate + H(+)</text>
        <dbReference type="Rhea" id="RHEA:13065"/>
        <dbReference type="ChEBI" id="CHEBI:15377"/>
        <dbReference type="ChEBI" id="CHEBI:15378"/>
        <dbReference type="ChEBI" id="CHEBI:30616"/>
        <dbReference type="ChEBI" id="CHEBI:43474"/>
        <dbReference type="ChEBI" id="CHEBI:456216"/>
        <dbReference type="EC" id="5.6.2.3"/>
    </reaction>
</comment>
<dbReference type="Proteomes" id="UP000507470">
    <property type="component" value="Unassembled WGS sequence"/>
</dbReference>
<dbReference type="PANTHER" id="PTHR47642:SF5">
    <property type="entry name" value="ATP-DEPENDENT DNA HELICASE"/>
    <property type="match status" value="1"/>
</dbReference>
<dbReference type="Gene3D" id="3.40.50.300">
    <property type="entry name" value="P-loop containing nucleotide triphosphate hydrolases"/>
    <property type="match status" value="1"/>
</dbReference>
<name>A0A6J8F3N1_MYTCO</name>
<dbReference type="EMBL" id="CACVKT020010448">
    <property type="protein sequence ID" value="CAC5426732.1"/>
    <property type="molecule type" value="Genomic_DNA"/>
</dbReference>
<dbReference type="SMART" id="SM00382">
    <property type="entry name" value="AAA"/>
    <property type="match status" value="1"/>
</dbReference>
<keyword evidence="1" id="KW-0234">DNA repair</keyword>